<dbReference type="PANTHER" id="PTHR30273">
    <property type="entry name" value="PERIPLASMIC SIGNAL SENSOR AND SIGMA FACTOR ACTIVATOR FECR-RELATED"/>
    <property type="match status" value="1"/>
</dbReference>
<dbReference type="Pfam" id="PF16344">
    <property type="entry name" value="FecR_C"/>
    <property type="match status" value="1"/>
</dbReference>
<evidence type="ECO:0000259" key="2">
    <source>
        <dbReference type="Pfam" id="PF16344"/>
    </source>
</evidence>
<dbReference type="Proteomes" id="UP000624701">
    <property type="component" value="Unassembled WGS sequence"/>
</dbReference>
<dbReference type="InterPro" id="IPR032508">
    <property type="entry name" value="FecR_C"/>
</dbReference>
<name>A0ABQ2C3C6_9FLAO</name>
<reference evidence="4" key="1">
    <citation type="journal article" date="2019" name="Int. J. Syst. Evol. Microbiol.">
        <title>The Global Catalogue of Microorganisms (GCM) 10K type strain sequencing project: providing services to taxonomists for standard genome sequencing and annotation.</title>
        <authorList>
            <consortium name="The Broad Institute Genomics Platform"/>
            <consortium name="The Broad Institute Genome Sequencing Center for Infectious Disease"/>
            <person name="Wu L."/>
            <person name="Ma J."/>
        </authorList>
    </citation>
    <scope>NUCLEOTIDE SEQUENCE [LARGE SCALE GENOMIC DNA]</scope>
    <source>
        <strain evidence="4">CCM 8681</strain>
    </source>
</reference>
<dbReference type="Pfam" id="PF04773">
    <property type="entry name" value="FecR"/>
    <property type="match status" value="1"/>
</dbReference>
<dbReference type="InterPro" id="IPR012373">
    <property type="entry name" value="Ferrdict_sens_TM"/>
</dbReference>
<dbReference type="PANTHER" id="PTHR30273:SF2">
    <property type="entry name" value="PROTEIN FECR"/>
    <property type="match status" value="1"/>
</dbReference>
<accession>A0ABQ2C3C6</accession>
<feature type="domain" description="FecR protein" evidence="1">
    <location>
        <begin position="95"/>
        <end position="185"/>
    </location>
</feature>
<gene>
    <name evidence="3" type="ORF">GCM10011444_25420</name>
</gene>
<dbReference type="EMBL" id="BMDQ01000004">
    <property type="protein sequence ID" value="GGI58233.1"/>
    <property type="molecule type" value="Genomic_DNA"/>
</dbReference>
<evidence type="ECO:0000313" key="3">
    <source>
        <dbReference type="EMBL" id="GGI58233.1"/>
    </source>
</evidence>
<dbReference type="RefSeq" id="WP_188375148.1">
    <property type="nucleotide sequence ID" value="NZ_BMDQ01000004.1"/>
</dbReference>
<comment type="caution">
    <text evidence="3">The sequence shown here is derived from an EMBL/GenBank/DDBJ whole genome shotgun (WGS) entry which is preliminary data.</text>
</comment>
<dbReference type="PIRSF" id="PIRSF018266">
    <property type="entry name" value="FecR"/>
    <property type="match status" value="1"/>
</dbReference>
<sequence length="295" mass="33364">MEREELIKKWLDHNLNSEEQKAFEELDDYADLLKLSKSLEDFKSPDYSIDYEYDNVKSRLKPKASNNWVRPLLKIAAVLLISFSIFYYNSTLDTEVKTLVAEDITISLPDASTVNLNAQSTIVYNKNSWTDKREVSLDGEAFFSVAEGSKFDVITSDGKISVLGTQFNVIQRLNYFEVTCFEGLVAVNYKSKSLKLNPGNRFVVIDGIIKNEKENRTQPSWLSNETSFASAPLKYVLDELERQYDISVDASKLDGQQLFSGSFTHDNLDLALKSITLPLGITYTKSNSVIVLNGE</sequence>
<dbReference type="Gene3D" id="2.60.120.1440">
    <property type="match status" value="1"/>
</dbReference>
<dbReference type="InterPro" id="IPR006860">
    <property type="entry name" value="FecR"/>
</dbReference>
<protein>
    <submittedName>
        <fullName evidence="3">Anti-sigma factor</fullName>
    </submittedName>
</protein>
<evidence type="ECO:0000313" key="4">
    <source>
        <dbReference type="Proteomes" id="UP000624701"/>
    </source>
</evidence>
<proteinExistence type="predicted"/>
<feature type="domain" description="Protein FecR C-terminal" evidence="2">
    <location>
        <begin position="227"/>
        <end position="291"/>
    </location>
</feature>
<dbReference type="Gene3D" id="3.55.50.30">
    <property type="match status" value="1"/>
</dbReference>
<keyword evidence="4" id="KW-1185">Reference proteome</keyword>
<evidence type="ECO:0000259" key="1">
    <source>
        <dbReference type="Pfam" id="PF04773"/>
    </source>
</evidence>
<organism evidence="3 4">
    <name type="scientific">Winogradskyella haliclonae</name>
    <dbReference type="NCBI Taxonomy" id="2048558"/>
    <lineage>
        <taxon>Bacteria</taxon>
        <taxon>Pseudomonadati</taxon>
        <taxon>Bacteroidota</taxon>
        <taxon>Flavobacteriia</taxon>
        <taxon>Flavobacteriales</taxon>
        <taxon>Flavobacteriaceae</taxon>
        <taxon>Winogradskyella</taxon>
    </lineage>
</organism>